<sequence>MKDEIIDRGRREFFKETFSAIGNTISEIVKSKVDTISKSNPNTNPGTRCYIRPPGAVHEKEFLSLCTRCDECLKVCPHYSIRKLNKDFDISDGTPIIIPEETPCFLCEDYPCIKACKEGALVEVKDKEEVKMGKAYINESNCMAWGVQFCEQCVRNCPIPGAIYQDENRPIVDKEKCVGCGICENVCNTVNQPIAIKVVPLQDELTTERT</sequence>
<evidence type="ECO:0000313" key="2">
    <source>
        <dbReference type="EMBL" id="KKM26395.1"/>
    </source>
</evidence>
<dbReference type="SUPFAM" id="SSF54862">
    <property type="entry name" value="4Fe-4S ferredoxins"/>
    <property type="match status" value="1"/>
</dbReference>
<dbReference type="PROSITE" id="PS51379">
    <property type="entry name" value="4FE4S_FER_2"/>
    <property type="match status" value="2"/>
</dbReference>
<dbReference type="InterPro" id="IPR017900">
    <property type="entry name" value="4Fe4S_Fe_S_CS"/>
</dbReference>
<gene>
    <name evidence="2" type="ORF">LCGC14_1585210</name>
</gene>
<name>A0A0F9LFY1_9ZZZZ</name>
<dbReference type="CDD" id="cd16373">
    <property type="entry name" value="DMSOR_beta_like"/>
    <property type="match status" value="1"/>
</dbReference>
<dbReference type="EMBL" id="LAZR01012520">
    <property type="protein sequence ID" value="KKM26395.1"/>
    <property type="molecule type" value="Genomic_DNA"/>
</dbReference>
<accession>A0A0F9LFY1</accession>
<comment type="caution">
    <text evidence="2">The sequence shown here is derived from an EMBL/GenBank/DDBJ whole genome shotgun (WGS) entry which is preliminary data.</text>
</comment>
<evidence type="ECO:0000259" key="1">
    <source>
        <dbReference type="PROSITE" id="PS51379"/>
    </source>
</evidence>
<dbReference type="PROSITE" id="PS00198">
    <property type="entry name" value="4FE4S_FER_1"/>
    <property type="match status" value="1"/>
</dbReference>
<organism evidence="2">
    <name type="scientific">marine sediment metagenome</name>
    <dbReference type="NCBI Taxonomy" id="412755"/>
    <lineage>
        <taxon>unclassified sequences</taxon>
        <taxon>metagenomes</taxon>
        <taxon>ecological metagenomes</taxon>
    </lineage>
</organism>
<proteinExistence type="predicted"/>
<reference evidence="2" key="1">
    <citation type="journal article" date="2015" name="Nature">
        <title>Complex archaea that bridge the gap between prokaryotes and eukaryotes.</title>
        <authorList>
            <person name="Spang A."/>
            <person name="Saw J.H."/>
            <person name="Jorgensen S.L."/>
            <person name="Zaremba-Niedzwiedzka K."/>
            <person name="Martijn J."/>
            <person name="Lind A.E."/>
            <person name="van Eijk R."/>
            <person name="Schleper C."/>
            <person name="Guy L."/>
            <person name="Ettema T.J."/>
        </authorList>
    </citation>
    <scope>NUCLEOTIDE SEQUENCE</scope>
</reference>
<dbReference type="AlphaFoldDB" id="A0A0F9LFY1"/>
<protein>
    <recommendedName>
        <fullName evidence="1">4Fe-4S ferredoxin-type domain-containing protein</fullName>
    </recommendedName>
</protein>
<dbReference type="InterPro" id="IPR017896">
    <property type="entry name" value="4Fe4S_Fe-S-bd"/>
</dbReference>
<dbReference type="Pfam" id="PF12797">
    <property type="entry name" value="Fer4_2"/>
    <property type="match status" value="1"/>
</dbReference>
<feature type="domain" description="4Fe-4S ferredoxin-type" evidence="1">
    <location>
        <begin position="168"/>
        <end position="199"/>
    </location>
</feature>
<dbReference type="Gene3D" id="3.30.70.20">
    <property type="match status" value="2"/>
</dbReference>
<feature type="domain" description="4Fe-4S ferredoxin-type" evidence="1">
    <location>
        <begin position="55"/>
        <end position="87"/>
    </location>
</feature>